<gene>
    <name evidence="4" type="ORF">ACFPGP_05580</name>
</gene>
<organism evidence="4 5">
    <name type="scientific">Nocardioides taihuensis</name>
    <dbReference type="NCBI Taxonomy" id="1835606"/>
    <lineage>
        <taxon>Bacteria</taxon>
        <taxon>Bacillati</taxon>
        <taxon>Actinomycetota</taxon>
        <taxon>Actinomycetes</taxon>
        <taxon>Propionibacteriales</taxon>
        <taxon>Nocardioidaceae</taxon>
        <taxon>Nocardioides</taxon>
    </lineage>
</organism>
<proteinExistence type="predicted"/>
<evidence type="ECO:0000256" key="2">
    <source>
        <dbReference type="SAM" id="SignalP"/>
    </source>
</evidence>
<dbReference type="PANTHER" id="PTHR35535:SF2">
    <property type="entry name" value="DUF306 DOMAIN-CONTAINING PROTEIN"/>
    <property type="match status" value="1"/>
</dbReference>
<dbReference type="Pfam" id="PF03724">
    <property type="entry name" value="META"/>
    <property type="match status" value="2"/>
</dbReference>
<feature type="region of interest" description="Disordered" evidence="1">
    <location>
        <begin position="24"/>
        <end position="59"/>
    </location>
</feature>
<comment type="caution">
    <text evidence="4">The sequence shown here is derived from an EMBL/GenBank/DDBJ whole genome shotgun (WGS) entry which is preliminary data.</text>
</comment>
<evidence type="ECO:0000313" key="4">
    <source>
        <dbReference type="EMBL" id="MFC5176134.1"/>
    </source>
</evidence>
<dbReference type="PANTHER" id="PTHR35535">
    <property type="entry name" value="HEAT SHOCK PROTEIN HSLJ"/>
    <property type="match status" value="1"/>
</dbReference>
<dbReference type="PROSITE" id="PS51257">
    <property type="entry name" value="PROKAR_LIPOPROTEIN"/>
    <property type="match status" value="1"/>
</dbReference>
<reference evidence="5" key="1">
    <citation type="journal article" date="2019" name="Int. J. Syst. Evol. Microbiol.">
        <title>The Global Catalogue of Microorganisms (GCM) 10K type strain sequencing project: providing services to taxonomists for standard genome sequencing and annotation.</title>
        <authorList>
            <consortium name="The Broad Institute Genomics Platform"/>
            <consortium name="The Broad Institute Genome Sequencing Center for Infectious Disease"/>
            <person name="Wu L."/>
            <person name="Ma J."/>
        </authorList>
    </citation>
    <scope>NUCLEOTIDE SEQUENCE [LARGE SCALE GENOMIC DNA]</scope>
    <source>
        <strain evidence="5">DFY41</strain>
    </source>
</reference>
<dbReference type="InterPro" id="IPR038670">
    <property type="entry name" value="HslJ-like_sf"/>
</dbReference>
<dbReference type="Proteomes" id="UP001596087">
    <property type="component" value="Unassembled WGS sequence"/>
</dbReference>
<feature type="domain" description="DUF306" evidence="3">
    <location>
        <begin position="43"/>
        <end position="134"/>
    </location>
</feature>
<dbReference type="RefSeq" id="WP_378587986.1">
    <property type="nucleotide sequence ID" value="NZ_JBHSKD010000004.1"/>
</dbReference>
<feature type="domain" description="DUF306" evidence="3">
    <location>
        <begin position="159"/>
        <end position="275"/>
    </location>
</feature>
<dbReference type="InterPro" id="IPR053147">
    <property type="entry name" value="Hsp_HslJ-like"/>
</dbReference>
<evidence type="ECO:0000313" key="5">
    <source>
        <dbReference type="Proteomes" id="UP001596087"/>
    </source>
</evidence>
<keyword evidence="2" id="KW-0732">Signal</keyword>
<dbReference type="Gene3D" id="2.40.128.270">
    <property type="match status" value="2"/>
</dbReference>
<feature type="chain" id="PRO_5046045907" evidence="2">
    <location>
        <begin position="24"/>
        <end position="277"/>
    </location>
</feature>
<name>A0ABW0BFQ1_9ACTN</name>
<keyword evidence="5" id="KW-1185">Reference proteome</keyword>
<sequence>MSISRTSALLAALAVGTALTATACGSDSGSDPGSGGSSGGIGGDYVADDLPDPPFPEGSGPVRLTLRDGTIAFTASCNHFSGTATWDDGVLRTSQLGGTEIGCDEERAAQDEWLVRFFSSGPELRLDGTDLRVGSGADAIWFVPADEVQDPSAEPGDAEDLVGPTWALTQIGEVDGDSTGMMVVPDSVTSTLVLTDGGEVQVQYGCNSGGGTYRLSGDQIRFAHMMSTMMACQDVRGEVESDVQQVLMDDQPVSWAISGDELRLTTADGKHELVYRR</sequence>
<feature type="signal peptide" evidence="2">
    <location>
        <begin position="1"/>
        <end position="23"/>
    </location>
</feature>
<evidence type="ECO:0000259" key="3">
    <source>
        <dbReference type="Pfam" id="PF03724"/>
    </source>
</evidence>
<feature type="compositionally biased region" description="Gly residues" evidence="1">
    <location>
        <begin position="32"/>
        <end position="43"/>
    </location>
</feature>
<evidence type="ECO:0000256" key="1">
    <source>
        <dbReference type="SAM" id="MobiDB-lite"/>
    </source>
</evidence>
<dbReference type="InterPro" id="IPR005184">
    <property type="entry name" value="DUF306_Meta_HslJ"/>
</dbReference>
<accession>A0ABW0BFQ1</accession>
<dbReference type="EMBL" id="JBHSKD010000004">
    <property type="protein sequence ID" value="MFC5176134.1"/>
    <property type="molecule type" value="Genomic_DNA"/>
</dbReference>
<protein>
    <submittedName>
        <fullName evidence="4">META domain-containing protein</fullName>
    </submittedName>
</protein>